<reference evidence="1 2" key="1">
    <citation type="submission" date="2021-01" db="EMBL/GenBank/DDBJ databases">
        <title>Genome sequence of Shewanella schlegeliana JCM 11561.</title>
        <authorList>
            <person name="Zhang H."/>
            <person name="Li C."/>
        </authorList>
    </citation>
    <scope>NUCLEOTIDE SEQUENCE [LARGE SCALE GENOMIC DNA]</scope>
    <source>
        <strain evidence="1 2">JCM 11561</strain>
    </source>
</reference>
<evidence type="ECO:0008006" key="3">
    <source>
        <dbReference type="Google" id="ProtNLM"/>
    </source>
</evidence>
<gene>
    <name evidence="1" type="ORF">JMA39_20035</name>
</gene>
<dbReference type="Proteomes" id="UP000604898">
    <property type="component" value="Unassembled WGS sequence"/>
</dbReference>
<evidence type="ECO:0000313" key="1">
    <source>
        <dbReference type="EMBL" id="MBL4915390.1"/>
    </source>
</evidence>
<dbReference type="RefSeq" id="WP_202723668.1">
    <property type="nucleotide sequence ID" value="NZ_BPEX01000049.1"/>
</dbReference>
<dbReference type="EMBL" id="JAESVD010000015">
    <property type="protein sequence ID" value="MBL4915390.1"/>
    <property type="molecule type" value="Genomic_DNA"/>
</dbReference>
<comment type="caution">
    <text evidence="1">The sequence shown here is derived from an EMBL/GenBank/DDBJ whole genome shotgun (WGS) entry which is preliminary data.</text>
</comment>
<organism evidence="1 2">
    <name type="scientific">Shewanella schlegeliana</name>
    <dbReference type="NCBI Taxonomy" id="190308"/>
    <lineage>
        <taxon>Bacteria</taxon>
        <taxon>Pseudomonadati</taxon>
        <taxon>Pseudomonadota</taxon>
        <taxon>Gammaproteobacteria</taxon>
        <taxon>Alteromonadales</taxon>
        <taxon>Shewanellaceae</taxon>
        <taxon>Shewanella</taxon>
    </lineage>
</organism>
<evidence type="ECO:0000313" key="2">
    <source>
        <dbReference type="Proteomes" id="UP000604898"/>
    </source>
</evidence>
<sequence>MKGWIILAIIAGTLYYLYTETDTLDEPIAEVQGIYQQAEDKLDSMTGTQIQRIDDKVDLLKTDIADRLSATEQQALKLITQSQAKLDGFKDEFCGSGASSHSAFSKENQTYICDKLN</sequence>
<protein>
    <recommendedName>
        <fullName evidence="3">DUF2570 domain-containing protein</fullName>
    </recommendedName>
</protein>
<keyword evidence="2" id="KW-1185">Reference proteome</keyword>
<name>A0ABS1T3L3_9GAMM</name>
<accession>A0ABS1T3L3</accession>
<proteinExistence type="predicted"/>